<name>K5VZD2_PHACS</name>
<dbReference type="InParanoid" id="K5VZD2"/>
<proteinExistence type="predicted"/>
<dbReference type="GeneID" id="18907162"/>
<evidence type="ECO:0008006" key="3">
    <source>
        <dbReference type="Google" id="ProtNLM"/>
    </source>
</evidence>
<organism evidence="1 2">
    <name type="scientific">Phanerochaete carnosa (strain HHB-10118-sp)</name>
    <name type="common">White-rot fungus</name>
    <name type="synonym">Peniophora carnosa</name>
    <dbReference type="NCBI Taxonomy" id="650164"/>
    <lineage>
        <taxon>Eukaryota</taxon>
        <taxon>Fungi</taxon>
        <taxon>Dikarya</taxon>
        <taxon>Basidiomycota</taxon>
        <taxon>Agaricomycotina</taxon>
        <taxon>Agaricomycetes</taxon>
        <taxon>Polyporales</taxon>
        <taxon>Phanerochaetaceae</taxon>
        <taxon>Phanerochaete</taxon>
    </lineage>
</organism>
<accession>K5VZD2</accession>
<dbReference type="KEGG" id="pco:PHACADRAFT_100575"/>
<feature type="non-terminal residue" evidence="1">
    <location>
        <position position="74"/>
    </location>
</feature>
<evidence type="ECO:0000313" key="1">
    <source>
        <dbReference type="EMBL" id="EKM52200.1"/>
    </source>
</evidence>
<keyword evidence="2" id="KW-1185">Reference proteome</keyword>
<evidence type="ECO:0000313" key="2">
    <source>
        <dbReference type="Proteomes" id="UP000008370"/>
    </source>
</evidence>
<dbReference type="OrthoDB" id="2740733at2759"/>
<reference evidence="1 2" key="1">
    <citation type="journal article" date="2012" name="BMC Genomics">
        <title>Comparative genomics of the white-rot fungi, Phanerochaete carnosa and P. chrysosporium, to elucidate the genetic basis of the distinct wood types they colonize.</title>
        <authorList>
            <person name="Suzuki H."/>
            <person name="MacDonald J."/>
            <person name="Syed K."/>
            <person name="Salamov A."/>
            <person name="Hori C."/>
            <person name="Aerts A."/>
            <person name="Henrissat B."/>
            <person name="Wiebenga A."/>
            <person name="vanKuyk P.A."/>
            <person name="Barry K."/>
            <person name="Lindquist E."/>
            <person name="LaButti K."/>
            <person name="Lapidus A."/>
            <person name="Lucas S."/>
            <person name="Coutinho P."/>
            <person name="Gong Y."/>
            <person name="Samejima M."/>
            <person name="Mahadevan R."/>
            <person name="Abou-Zaid M."/>
            <person name="de Vries R.P."/>
            <person name="Igarashi K."/>
            <person name="Yadav J.S."/>
            <person name="Grigoriev I.V."/>
            <person name="Master E.R."/>
        </authorList>
    </citation>
    <scope>NUCLEOTIDE SEQUENCE [LARGE SCALE GENOMIC DNA]</scope>
    <source>
        <strain evidence="1 2">HHB-10118-sp</strain>
    </source>
</reference>
<dbReference type="AlphaFoldDB" id="K5VZD2"/>
<dbReference type="Proteomes" id="UP000008370">
    <property type="component" value="Unassembled WGS sequence"/>
</dbReference>
<gene>
    <name evidence="1" type="ORF">PHACADRAFT_100575</name>
</gene>
<dbReference type="HOGENOM" id="CLU_167975_2_0_1"/>
<dbReference type="RefSeq" id="XP_007398557.1">
    <property type="nucleotide sequence ID" value="XM_007398495.1"/>
</dbReference>
<sequence length="74" mass="8225">FAIVADSEFLEIVHMLYAKAEVLHPMTVSQDVQEIFGIAQKHLADHLQMHLGQLHLCVDGWTAPNVISFLGVTV</sequence>
<protein>
    <recommendedName>
        <fullName evidence="3">HAT C-terminal dimerisation domain-containing protein</fullName>
    </recommendedName>
</protein>
<dbReference type="EMBL" id="JH930475">
    <property type="protein sequence ID" value="EKM52200.1"/>
    <property type="molecule type" value="Genomic_DNA"/>
</dbReference>